<protein>
    <recommendedName>
        <fullName evidence="4">ATP-grasp domain-containing protein</fullName>
    </recommendedName>
</protein>
<dbReference type="PROSITE" id="PS50975">
    <property type="entry name" value="ATP_GRASP"/>
    <property type="match status" value="1"/>
</dbReference>
<evidence type="ECO:0000256" key="2">
    <source>
        <dbReference type="SAM" id="MobiDB-lite"/>
    </source>
</evidence>
<accession>A0A813IMQ9</accession>
<dbReference type="AlphaFoldDB" id="A0A813IMQ9"/>
<dbReference type="InterPro" id="IPR011761">
    <property type="entry name" value="ATP-grasp"/>
</dbReference>
<evidence type="ECO:0000259" key="4">
    <source>
        <dbReference type="PROSITE" id="PS50975"/>
    </source>
</evidence>
<keyword evidence="3" id="KW-1133">Transmembrane helix</keyword>
<keyword evidence="3" id="KW-0472">Membrane</keyword>
<feature type="domain" description="ATP-grasp" evidence="4">
    <location>
        <begin position="263"/>
        <end position="494"/>
    </location>
</feature>
<keyword evidence="1" id="KW-0067">ATP-binding</keyword>
<feature type="compositionally biased region" description="Low complexity" evidence="2">
    <location>
        <begin position="12"/>
        <end position="23"/>
    </location>
</feature>
<keyword evidence="1" id="KW-0547">Nucleotide-binding</keyword>
<feature type="region of interest" description="Disordered" evidence="2">
    <location>
        <begin position="1"/>
        <end position="44"/>
    </location>
</feature>
<proteinExistence type="predicted"/>
<organism evidence="5 6">
    <name type="scientific">Polarella glacialis</name>
    <name type="common">Dinoflagellate</name>
    <dbReference type="NCBI Taxonomy" id="89957"/>
    <lineage>
        <taxon>Eukaryota</taxon>
        <taxon>Sar</taxon>
        <taxon>Alveolata</taxon>
        <taxon>Dinophyceae</taxon>
        <taxon>Suessiales</taxon>
        <taxon>Suessiaceae</taxon>
        <taxon>Polarella</taxon>
    </lineage>
</organism>
<evidence type="ECO:0000313" key="6">
    <source>
        <dbReference type="Proteomes" id="UP000626109"/>
    </source>
</evidence>
<dbReference type="GO" id="GO:0046872">
    <property type="term" value="F:metal ion binding"/>
    <property type="evidence" value="ECO:0007669"/>
    <property type="project" value="InterPro"/>
</dbReference>
<name>A0A813IMQ9_POLGL</name>
<dbReference type="Proteomes" id="UP000626109">
    <property type="component" value="Unassembled WGS sequence"/>
</dbReference>
<dbReference type="EMBL" id="CAJNNW010014204">
    <property type="protein sequence ID" value="CAE8656328.1"/>
    <property type="molecule type" value="Genomic_DNA"/>
</dbReference>
<evidence type="ECO:0000256" key="1">
    <source>
        <dbReference type="PROSITE-ProRule" id="PRU00409"/>
    </source>
</evidence>
<dbReference type="Gene3D" id="3.30.470.20">
    <property type="entry name" value="ATP-grasp fold, B domain"/>
    <property type="match status" value="1"/>
</dbReference>
<sequence length="640" mass="70355">MTVEPQLVLNESKAYSASSARAKQQNLPRASPTSQFEGREGRGSFFVVTGPSKGTFPPHVSMLSSSTSSSVRHLGRRSRQVAASSARVVAVGGSLHLPGKQTLVPAGAPASASAAALSGIRHASNISAPLAPEPPFPTVIIYNQSKHACQSVLADIRAVWGDRVRVLQTLEDGLQTLPGMDGALYVKAKTWGDLKHFEQRLDFACSQDHALHNHRLNRQAVFIPGWSAFAESSEAAVAVDALGLVWPGTEPKASQTLEKIGFKRICEKVGAPTPAFAVLSEEDCLPVDLTDPVAKEKCVLEFMAKVAGMNTSNSGLIKSIHGGGGKGTAHLFHPDQPENARHAVEKVLTEMNRVDGIYFEQRVNMKGDGRFYQIELEVDGTTVAEGGRFVWFNSSLQKVVEIGLADDKVAMFMPAELYQKAREWSAAIAKNGNNNTRATMEALIFKNEKGVFECQFIECNRRPQVENEALALLQVDSKGNRRYTFAELMMRAKGYPAPQFEPSTDASVVLHARWLHGDPNSKGQITYQPGNILGMSGPRLDFVKAELLSPGEISFTSDPQLGKATFRPEIVFFFFFFFFFVIVVVVGCCTCFFRSLKRRDDWPCPNRIELWVEGVSVQLPSSWPRAQGRETLLRRLFIRL</sequence>
<keyword evidence="3" id="KW-0812">Transmembrane</keyword>
<reference evidence="5" key="1">
    <citation type="submission" date="2021-02" db="EMBL/GenBank/DDBJ databases">
        <authorList>
            <person name="Dougan E. K."/>
            <person name="Rhodes N."/>
            <person name="Thang M."/>
            <person name="Chan C."/>
        </authorList>
    </citation>
    <scope>NUCLEOTIDE SEQUENCE</scope>
</reference>
<gene>
    <name evidence="5" type="ORF">PGLA2088_LOCUS12120</name>
</gene>
<comment type="caution">
    <text evidence="5">The sequence shown here is derived from an EMBL/GenBank/DDBJ whole genome shotgun (WGS) entry which is preliminary data.</text>
</comment>
<dbReference type="GO" id="GO:0005524">
    <property type="term" value="F:ATP binding"/>
    <property type="evidence" value="ECO:0007669"/>
    <property type="project" value="UniProtKB-UniRule"/>
</dbReference>
<feature type="compositionally biased region" description="Polar residues" evidence="2">
    <location>
        <begin position="24"/>
        <end position="36"/>
    </location>
</feature>
<dbReference type="SUPFAM" id="SSF56059">
    <property type="entry name" value="Glutathione synthetase ATP-binding domain-like"/>
    <property type="match status" value="1"/>
</dbReference>
<evidence type="ECO:0000313" key="5">
    <source>
        <dbReference type="EMBL" id="CAE8656328.1"/>
    </source>
</evidence>
<evidence type="ECO:0000256" key="3">
    <source>
        <dbReference type="SAM" id="Phobius"/>
    </source>
</evidence>
<feature type="transmembrane region" description="Helical" evidence="3">
    <location>
        <begin position="570"/>
        <end position="593"/>
    </location>
</feature>